<dbReference type="STRING" id="760142.Hipma_1142"/>
<dbReference type="RefSeq" id="WP_013682146.1">
    <property type="nucleotide sequence ID" value="NC_015318.1"/>
</dbReference>
<organism evidence="1 2">
    <name type="scientific">Hippea maritima (strain ATCC 700847 / DSM 10411 / MH2)</name>
    <dbReference type="NCBI Taxonomy" id="760142"/>
    <lineage>
        <taxon>Bacteria</taxon>
        <taxon>Pseudomonadati</taxon>
        <taxon>Campylobacterota</taxon>
        <taxon>Desulfurellia</taxon>
        <taxon>Desulfurellales</taxon>
        <taxon>Hippeaceae</taxon>
        <taxon>Hippea</taxon>
    </lineage>
</organism>
<dbReference type="InParanoid" id="F2LWJ9"/>
<dbReference type="EMBL" id="CP002606">
    <property type="protein sequence ID" value="AEA34108.1"/>
    <property type="molecule type" value="Genomic_DNA"/>
</dbReference>
<evidence type="ECO:0000313" key="2">
    <source>
        <dbReference type="Proteomes" id="UP000008139"/>
    </source>
</evidence>
<sequence>MRLLFLAFIIFFITPLAFGGGFPIFKLPSNEKYKLFEYSPEKEIQNKNIKIQKKKPDFEFKIYGVFISDGQKIVLIGKKIYKEGDKIGDYTIKKIENSKVVLSKDSREIVKTISNDTNPLLFDNDTLKTP</sequence>
<dbReference type="AlphaFoldDB" id="F2LWJ9"/>
<gene>
    <name evidence="1" type="ordered locus">Hipma_1142</name>
</gene>
<dbReference type="OrthoDB" id="11734at2"/>
<reference evidence="2" key="2">
    <citation type="submission" date="2011-03" db="EMBL/GenBank/DDBJ databases">
        <title>The complete genome of Hippea maritima DSM 10411.</title>
        <authorList>
            <consortium name="US DOE Joint Genome Institute (JGI-PGF)"/>
            <person name="Lucas S."/>
            <person name="Copeland A."/>
            <person name="Lapidus A."/>
            <person name="Bruce D."/>
            <person name="Goodwin L."/>
            <person name="Pitluck S."/>
            <person name="Peters L."/>
            <person name="Kyrpides N."/>
            <person name="Mavromatis K."/>
            <person name="Pagani I."/>
            <person name="Ivanova N."/>
            <person name="Mikhailova N."/>
            <person name="Lu M."/>
            <person name="Detter J.C."/>
            <person name="Tapia R."/>
            <person name="Han C."/>
            <person name="Land M."/>
            <person name="Hauser L."/>
            <person name="Markowitz V."/>
            <person name="Cheng J.-F."/>
            <person name="Hugenholtz P."/>
            <person name="Woyke T."/>
            <person name="Wu D."/>
            <person name="Spring S."/>
            <person name="Schroeder M."/>
            <person name="Brambilla E."/>
            <person name="Klenk H.-P."/>
            <person name="Eisen J.A."/>
        </authorList>
    </citation>
    <scope>NUCLEOTIDE SEQUENCE [LARGE SCALE GENOMIC DNA]</scope>
    <source>
        <strain evidence="2">ATCC 700847 / DSM 10411 / MH2</strain>
    </source>
</reference>
<accession>F2LWJ9</accession>
<name>F2LWJ9_HIPMA</name>
<keyword evidence="2" id="KW-1185">Reference proteome</keyword>
<dbReference type="Proteomes" id="UP000008139">
    <property type="component" value="Chromosome"/>
</dbReference>
<proteinExistence type="predicted"/>
<protein>
    <submittedName>
        <fullName evidence="1">Uncharacterized protein</fullName>
    </submittedName>
</protein>
<dbReference type="eggNOG" id="ENOG5032I7R">
    <property type="taxonomic scope" value="Bacteria"/>
</dbReference>
<reference evidence="1 2" key="1">
    <citation type="journal article" date="2011" name="Stand. Genomic Sci.">
        <title>Complete genome sequence of the thermophilic sulfur-reducer Hippea maritima type strain (MH(2)).</title>
        <authorList>
            <person name="Huntemann M."/>
            <person name="Lu M."/>
            <person name="Nolan M."/>
            <person name="Lapidus A."/>
            <person name="Lucas S."/>
            <person name="Hammon N."/>
            <person name="Deshpande S."/>
            <person name="Cheng J.F."/>
            <person name="Tapia R."/>
            <person name="Han C."/>
            <person name="Goodwin L."/>
            <person name="Pitluck S."/>
            <person name="Liolios K."/>
            <person name="Pagani I."/>
            <person name="Ivanova N."/>
            <person name="Ovchinikova G."/>
            <person name="Pati A."/>
            <person name="Chen A."/>
            <person name="Palaniappan K."/>
            <person name="Land M."/>
            <person name="Hauser L."/>
            <person name="Jeffries C.D."/>
            <person name="Detter J.C."/>
            <person name="Brambilla E.M."/>
            <person name="Rohde M."/>
            <person name="Spring S."/>
            <person name="Goker M."/>
            <person name="Woyke T."/>
            <person name="Bristow J."/>
            <person name="Eisen J.A."/>
            <person name="Markowitz V."/>
            <person name="Hugenholtz P."/>
            <person name="Kyrpides N.C."/>
            <person name="Klenk H.P."/>
            <person name="Mavromatis K."/>
        </authorList>
    </citation>
    <scope>NUCLEOTIDE SEQUENCE [LARGE SCALE GENOMIC DNA]</scope>
    <source>
        <strain evidence="2">ATCC 700847 / DSM 10411 / MH2</strain>
    </source>
</reference>
<dbReference type="KEGG" id="hmr:Hipma_1142"/>
<dbReference type="HOGENOM" id="CLU_1935157_0_0_7"/>
<evidence type="ECO:0000313" key="1">
    <source>
        <dbReference type="EMBL" id="AEA34108.1"/>
    </source>
</evidence>